<dbReference type="GO" id="GO:0005634">
    <property type="term" value="C:nucleus"/>
    <property type="evidence" value="ECO:0007669"/>
    <property type="project" value="TreeGrafter"/>
</dbReference>
<keyword evidence="1" id="KW-0472">Membrane</keyword>
<gene>
    <name evidence="2" type="ORF">PY04767</name>
</gene>
<evidence type="ECO:0000256" key="1">
    <source>
        <dbReference type="SAM" id="Phobius"/>
    </source>
</evidence>
<feature type="transmembrane region" description="Helical" evidence="1">
    <location>
        <begin position="70"/>
        <end position="93"/>
    </location>
</feature>
<reference evidence="2 3" key="1">
    <citation type="journal article" date="2002" name="Nature">
        <title>Genome sequence and comparative analysis of the model rodent malaria parasite Plasmodium yoelii yoelii.</title>
        <authorList>
            <person name="Carlton J.M."/>
            <person name="Angiuoli S.V."/>
            <person name="Suh B.B."/>
            <person name="Kooij T.W."/>
            <person name="Pertea M."/>
            <person name="Silva J.C."/>
            <person name="Ermolaeva M.D."/>
            <person name="Allen J.E."/>
            <person name="Selengut J.D."/>
            <person name="Koo H.L."/>
            <person name="Peterson J.D."/>
            <person name="Pop M."/>
            <person name="Kosack D.S."/>
            <person name="Shumway M.F."/>
            <person name="Bidwell S.L."/>
            <person name="Shallom S.J."/>
            <person name="van Aken S.E."/>
            <person name="Riedmuller S.B."/>
            <person name="Feldblyum T.V."/>
            <person name="Cho J.K."/>
            <person name="Quackenbush J."/>
            <person name="Sedegah M."/>
            <person name="Shoaibi A."/>
            <person name="Cummings L.M."/>
            <person name="Florens L."/>
            <person name="Yates J.R."/>
            <person name="Raine J.D."/>
            <person name="Sinden R.E."/>
            <person name="Harris M.A."/>
            <person name="Cunningham D.A."/>
            <person name="Preiser P.R."/>
            <person name="Bergman L.W."/>
            <person name="Vaidya A.B."/>
            <person name="van Lin L.H."/>
            <person name="Janse C.J."/>
            <person name="Waters A.P."/>
            <person name="Smith H.O."/>
            <person name="White O.R."/>
            <person name="Salzberg S.L."/>
            <person name="Venter J.C."/>
            <person name="Fraser C.M."/>
            <person name="Hoffman S.L."/>
            <person name="Gardner M.J."/>
            <person name="Carucci D.J."/>
        </authorList>
    </citation>
    <scope>NUCLEOTIDE SEQUENCE [LARGE SCALE GENOMIC DNA]</scope>
    <source>
        <strain evidence="2 3">17XNL</strain>
    </source>
</reference>
<dbReference type="PANTHER" id="PTHR16121:SF2">
    <property type="entry name" value="CAP-SPECIFIC MRNA (NUCLEOSIDE-2'-O-)-METHYLTRANSFERASE 2"/>
    <property type="match status" value="1"/>
</dbReference>
<dbReference type="Proteomes" id="UP000008553">
    <property type="component" value="Unassembled WGS sequence"/>
</dbReference>
<evidence type="ECO:0000313" key="2">
    <source>
        <dbReference type="EMBL" id="EAA16676.1"/>
    </source>
</evidence>
<comment type="caution">
    <text evidence="2">The sequence shown here is derived from an EMBL/GenBank/DDBJ whole genome shotgun (WGS) entry which is preliminary data.</text>
</comment>
<dbReference type="GO" id="GO:0006370">
    <property type="term" value="P:7-methylguanosine mRNA capping"/>
    <property type="evidence" value="ECO:0007669"/>
    <property type="project" value="TreeGrafter"/>
</dbReference>
<dbReference type="InParanoid" id="Q7RFE0"/>
<dbReference type="SUPFAM" id="SSF53335">
    <property type="entry name" value="S-adenosyl-L-methionine-dependent methyltransferases"/>
    <property type="match status" value="1"/>
</dbReference>
<dbReference type="InterPro" id="IPR029063">
    <property type="entry name" value="SAM-dependent_MTases_sf"/>
</dbReference>
<keyword evidence="1" id="KW-1133">Transmembrane helix</keyword>
<dbReference type="PANTHER" id="PTHR16121">
    <property type="entry name" value="CAP-SPECIFIC MRNA (NUCLEOSIDE-2'-O-)-METHYLTRANSFERASE 1-RELATED"/>
    <property type="match status" value="1"/>
</dbReference>
<sequence length="230" mass="27788">MYEKRQSYKLFSELLIQKLKSKNVCSFIYIDLNTIFPNYVHLVEKEIKVKNYFISSLIIAFNYLKKEGNMIIRLSSVLTFFTVGLVYILFCCFEKVSFFVPPSCDDINIDFYIYCFNFNENYIYRHYIQYIWDAVICNQHINEKFNSKEMGINNITNKSLETGSKKRKSDIYFSIPLYFVMNKHFVLFIKKFNSFYIKNHINIFLHITNLTSHLLYISFKQKYKKFLQCY</sequence>
<organism evidence="2 3">
    <name type="scientific">Plasmodium yoelii yoelii</name>
    <dbReference type="NCBI Taxonomy" id="73239"/>
    <lineage>
        <taxon>Eukaryota</taxon>
        <taxon>Sar</taxon>
        <taxon>Alveolata</taxon>
        <taxon>Apicomplexa</taxon>
        <taxon>Aconoidasida</taxon>
        <taxon>Haemosporida</taxon>
        <taxon>Plasmodiidae</taxon>
        <taxon>Plasmodium</taxon>
        <taxon>Plasmodium (Vinckeia)</taxon>
    </lineage>
</organism>
<dbReference type="Gene3D" id="3.40.50.12760">
    <property type="match status" value="1"/>
</dbReference>
<dbReference type="EMBL" id="AABL01001467">
    <property type="protein sequence ID" value="EAA16676.1"/>
    <property type="molecule type" value="Genomic_DNA"/>
</dbReference>
<dbReference type="GO" id="GO:0005737">
    <property type="term" value="C:cytoplasm"/>
    <property type="evidence" value="ECO:0007669"/>
    <property type="project" value="TreeGrafter"/>
</dbReference>
<dbReference type="AlphaFoldDB" id="Q7RFE0"/>
<protein>
    <recommendedName>
        <fullName evidence="4">Ribosomal RNA methyltransferase FtsJ domain-containing protein</fullName>
    </recommendedName>
</protein>
<keyword evidence="1" id="KW-0812">Transmembrane</keyword>
<proteinExistence type="predicted"/>
<dbReference type="GO" id="GO:0004483">
    <property type="term" value="F:methyltransferase cap1 activity"/>
    <property type="evidence" value="ECO:0007669"/>
    <property type="project" value="TreeGrafter"/>
</dbReference>
<dbReference type="STRING" id="73239.Q7RFE0"/>
<evidence type="ECO:0008006" key="4">
    <source>
        <dbReference type="Google" id="ProtNLM"/>
    </source>
</evidence>
<dbReference type="PaxDb" id="73239-Q7RFE0"/>
<keyword evidence="3" id="KW-1185">Reference proteome</keyword>
<name>Q7RFE0_PLAYO</name>
<dbReference type="InterPro" id="IPR050851">
    <property type="entry name" value="mRNA_Cap_2O-Ribose_MeTrfase"/>
</dbReference>
<accession>Q7RFE0</accession>
<evidence type="ECO:0000313" key="3">
    <source>
        <dbReference type="Proteomes" id="UP000008553"/>
    </source>
</evidence>